<dbReference type="SUPFAM" id="SSF141868">
    <property type="entry name" value="EAL domain-like"/>
    <property type="match status" value="1"/>
</dbReference>
<feature type="transmembrane region" description="Helical" evidence="2">
    <location>
        <begin position="176"/>
        <end position="197"/>
    </location>
</feature>
<dbReference type="SMART" id="SM00052">
    <property type="entry name" value="EAL"/>
    <property type="match status" value="1"/>
</dbReference>
<name>A0A0S4QJN7_9ACTN</name>
<dbReference type="InterPro" id="IPR000160">
    <property type="entry name" value="GGDEF_dom"/>
</dbReference>
<dbReference type="SUPFAM" id="SSF55073">
    <property type="entry name" value="Nucleotide cyclase"/>
    <property type="match status" value="1"/>
</dbReference>
<sequence>MPLLLDGTAIVSALAAATGCVWKGRRLGRAHGRWLIWAAVALVAWTAGQSVWLLQAGPAHGGSRHRLSPADVGYLAMPVLALAALSAAPTARPRRPVSQPDLPPLPPGVPTGGAGGAGGAGGFGGTGGFGGAGGLGSGIVGGGSAGLVDRFLLACSVLLVGWGLGVRPALTAADDGWGRFVAIVRPAEVVVLVLVSLHTAAFRRLTDRVRVLAVAAGLVLLAAATSLAHSASGQDGATGPDAPELLIGIISIAGCAVVLAAAWHTAGVMPRGQAGLALADGGDGAEGRTLLVVPTLLAGAATAVVLTGVASGHRPDGVEIGLAAALATGMVADRLEAARAGRRLVLRVRAAERELHHRAFHDPLTELPNRVLFQHRLRGLLSDRRRAAGRGSGAGSGSASGAGPGADIAILYCDLDDFSVLNDSLGPAAGDHLLRTVAQRLLHCVRATDLVARIGSDEFAVLMAGGGESPEVVGARVLAALRRPVSFGGRQRSIRASAGLAVARRTHETGEALLRHAETAVQVAKCSGRDRLVTYRPGMASPEAGAHLADALATALRRGGSSAGFDVHYQPIVRLRDGRAVALEALARWTDPGRGPVSPGTFVAAAESGGMVGLLDDLVLTRACTEVALAYPTGSQLRLHVNVSASRIGDTRLRDTVARVLAASRLDPRRLVVEVTETSRITDLAAAADVLTEVKELGVTIALDDVGAGNTNLAVLHRLPVDVVKLDRTLIDPPMDGSRYSNLRRSMIDVAHSLGAVVIAEGIEREAQLVELDRLGCELGQGFLFARPGPLSGLATIEEPTVTIPSGGPAATFPADQRWRRPS</sequence>
<evidence type="ECO:0000256" key="1">
    <source>
        <dbReference type="SAM" id="MobiDB-lite"/>
    </source>
</evidence>
<dbReference type="InterPro" id="IPR029787">
    <property type="entry name" value="Nucleotide_cyclase"/>
</dbReference>
<feature type="domain" description="EAL" evidence="3">
    <location>
        <begin position="545"/>
        <end position="802"/>
    </location>
</feature>
<dbReference type="RefSeq" id="WP_091274523.1">
    <property type="nucleotide sequence ID" value="NZ_FAOZ01000005.1"/>
</dbReference>
<reference evidence="6" key="1">
    <citation type="submission" date="2015-11" db="EMBL/GenBank/DDBJ databases">
        <authorList>
            <person name="Varghese N."/>
        </authorList>
    </citation>
    <scope>NUCLEOTIDE SEQUENCE [LARGE SCALE GENOMIC DNA]</scope>
    <source>
        <strain evidence="6">DSM 45899</strain>
    </source>
</reference>
<dbReference type="PANTHER" id="PTHR44757:SF2">
    <property type="entry name" value="BIOFILM ARCHITECTURE MAINTENANCE PROTEIN MBAA"/>
    <property type="match status" value="1"/>
</dbReference>
<dbReference type="InterPro" id="IPR001633">
    <property type="entry name" value="EAL_dom"/>
</dbReference>
<evidence type="ECO:0000313" key="5">
    <source>
        <dbReference type="EMBL" id="CUU55709.1"/>
    </source>
</evidence>
<evidence type="ECO:0000313" key="6">
    <source>
        <dbReference type="Proteomes" id="UP000198802"/>
    </source>
</evidence>
<proteinExistence type="predicted"/>
<dbReference type="SMART" id="SM00267">
    <property type="entry name" value="GGDEF"/>
    <property type="match status" value="1"/>
</dbReference>
<dbReference type="InterPro" id="IPR043128">
    <property type="entry name" value="Rev_trsase/Diguanyl_cyclase"/>
</dbReference>
<dbReference type="Pfam" id="PF00563">
    <property type="entry name" value="EAL"/>
    <property type="match status" value="1"/>
</dbReference>
<evidence type="ECO:0000259" key="4">
    <source>
        <dbReference type="PROSITE" id="PS50887"/>
    </source>
</evidence>
<dbReference type="Pfam" id="PF00990">
    <property type="entry name" value="GGDEF"/>
    <property type="match status" value="1"/>
</dbReference>
<keyword evidence="2" id="KW-1133">Transmembrane helix</keyword>
<feature type="transmembrane region" description="Helical" evidence="2">
    <location>
        <begin position="6"/>
        <end position="22"/>
    </location>
</feature>
<keyword evidence="2" id="KW-0812">Transmembrane</keyword>
<dbReference type="PROSITE" id="PS50883">
    <property type="entry name" value="EAL"/>
    <property type="match status" value="1"/>
</dbReference>
<dbReference type="PANTHER" id="PTHR44757">
    <property type="entry name" value="DIGUANYLATE CYCLASE DGCP"/>
    <property type="match status" value="1"/>
</dbReference>
<accession>A0A0S4QJN7</accession>
<feature type="transmembrane region" description="Helical" evidence="2">
    <location>
        <begin position="290"/>
        <end position="310"/>
    </location>
</feature>
<keyword evidence="6" id="KW-1185">Reference proteome</keyword>
<organism evidence="5 6">
    <name type="scientific">Parafrankia irregularis</name>
    <dbReference type="NCBI Taxonomy" id="795642"/>
    <lineage>
        <taxon>Bacteria</taxon>
        <taxon>Bacillati</taxon>
        <taxon>Actinomycetota</taxon>
        <taxon>Actinomycetes</taxon>
        <taxon>Frankiales</taxon>
        <taxon>Frankiaceae</taxon>
        <taxon>Parafrankia</taxon>
    </lineage>
</organism>
<dbReference type="PROSITE" id="PS50887">
    <property type="entry name" value="GGDEF"/>
    <property type="match status" value="1"/>
</dbReference>
<feature type="domain" description="GGDEF" evidence="4">
    <location>
        <begin position="406"/>
        <end position="537"/>
    </location>
</feature>
<dbReference type="NCBIfam" id="TIGR00254">
    <property type="entry name" value="GGDEF"/>
    <property type="match status" value="1"/>
</dbReference>
<dbReference type="AlphaFoldDB" id="A0A0S4QJN7"/>
<gene>
    <name evidence="5" type="ORF">Ga0074812_105362</name>
</gene>
<feature type="region of interest" description="Disordered" evidence="1">
    <location>
        <begin position="91"/>
        <end position="117"/>
    </location>
</feature>
<keyword evidence="2" id="KW-0472">Membrane</keyword>
<feature type="transmembrane region" description="Helical" evidence="2">
    <location>
        <begin position="34"/>
        <end position="52"/>
    </location>
</feature>
<dbReference type="InterPro" id="IPR035919">
    <property type="entry name" value="EAL_sf"/>
</dbReference>
<feature type="transmembrane region" description="Helical" evidence="2">
    <location>
        <begin position="247"/>
        <end position="269"/>
    </location>
</feature>
<dbReference type="Gene3D" id="3.30.70.270">
    <property type="match status" value="1"/>
</dbReference>
<feature type="transmembrane region" description="Helical" evidence="2">
    <location>
        <begin position="209"/>
        <end position="227"/>
    </location>
</feature>
<dbReference type="InterPro" id="IPR052155">
    <property type="entry name" value="Biofilm_reg_signaling"/>
</dbReference>
<protein>
    <submittedName>
        <fullName evidence="5">Diguanylate cyclase (GGDEF) domain-containing protein</fullName>
    </submittedName>
</protein>
<feature type="transmembrane region" description="Helical" evidence="2">
    <location>
        <begin position="151"/>
        <end position="170"/>
    </location>
</feature>
<evidence type="ECO:0000256" key="2">
    <source>
        <dbReference type="SAM" id="Phobius"/>
    </source>
</evidence>
<dbReference type="EMBL" id="FAOZ01000005">
    <property type="protein sequence ID" value="CUU55709.1"/>
    <property type="molecule type" value="Genomic_DNA"/>
</dbReference>
<dbReference type="Gene3D" id="3.20.20.450">
    <property type="entry name" value="EAL domain"/>
    <property type="match status" value="1"/>
</dbReference>
<evidence type="ECO:0000259" key="3">
    <source>
        <dbReference type="PROSITE" id="PS50883"/>
    </source>
</evidence>
<dbReference type="Proteomes" id="UP000198802">
    <property type="component" value="Unassembled WGS sequence"/>
</dbReference>
<dbReference type="CDD" id="cd01949">
    <property type="entry name" value="GGDEF"/>
    <property type="match status" value="1"/>
</dbReference>
<dbReference type="CDD" id="cd01948">
    <property type="entry name" value="EAL"/>
    <property type="match status" value="1"/>
</dbReference>